<name>A0A7J9CQS1_GOSGO</name>
<dbReference type="Proteomes" id="UP000593579">
    <property type="component" value="Unassembled WGS sequence"/>
</dbReference>
<reference evidence="1 2" key="1">
    <citation type="journal article" date="2019" name="Genome Biol. Evol.">
        <title>Insights into the evolution of the New World diploid cottons (Gossypium, subgenus Houzingenia) based on genome sequencing.</title>
        <authorList>
            <person name="Grover C.E."/>
            <person name="Arick M.A. 2nd"/>
            <person name="Thrash A."/>
            <person name="Conover J.L."/>
            <person name="Sanders W.S."/>
            <person name="Peterson D.G."/>
            <person name="Frelichowski J.E."/>
            <person name="Scheffler J.A."/>
            <person name="Scheffler B.E."/>
            <person name="Wendel J.F."/>
        </authorList>
    </citation>
    <scope>NUCLEOTIDE SEQUENCE [LARGE SCALE GENOMIC DNA]</scope>
    <source>
        <strain evidence="1">5</strain>
        <tissue evidence="1">Leaf</tissue>
    </source>
</reference>
<dbReference type="OrthoDB" id="10384497at2759"/>
<dbReference type="EMBL" id="JABEZY010000012">
    <property type="protein sequence ID" value="MBA0750751.1"/>
    <property type="molecule type" value="Genomic_DNA"/>
</dbReference>
<evidence type="ECO:0000313" key="2">
    <source>
        <dbReference type="Proteomes" id="UP000593579"/>
    </source>
</evidence>
<sequence>MDFLNISSTTYYNLVRAFFSNAKLEHKEPSDTVITITSFLKKTPIRLTLEEFGDYLHFPSGDVEGAFEDILTPEHASPPTSSSQATQPSSQINGVILDAIHSLSNDIQGLRDEVRSHRV</sequence>
<gene>
    <name evidence="1" type="ORF">Gogos_002140</name>
</gene>
<dbReference type="AlphaFoldDB" id="A0A7J9CQS1"/>
<keyword evidence="2" id="KW-1185">Reference proteome</keyword>
<organism evidence="1 2">
    <name type="scientific">Gossypium gossypioides</name>
    <name type="common">Mexican cotton</name>
    <name type="synonym">Selera gossypioides</name>
    <dbReference type="NCBI Taxonomy" id="34282"/>
    <lineage>
        <taxon>Eukaryota</taxon>
        <taxon>Viridiplantae</taxon>
        <taxon>Streptophyta</taxon>
        <taxon>Embryophyta</taxon>
        <taxon>Tracheophyta</taxon>
        <taxon>Spermatophyta</taxon>
        <taxon>Magnoliopsida</taxon>
        <taxon>eudicotyledons</taxon>
        <taxon>Gunneridae</taxon>
        <taxon>Pentapetalae</taxon>
        <taxon>rosids</taxon>
        <taxon>malvids</taxon>
        <taxon>Malvales</taxon>
        <taxon>Malvaceae</taxon>
        <taxon>Malvoideae</taxon>
        <taxon>Gossypium</taxon>
    </lineage>
</organism>
<accession>A0A7J9CQS1</accession>
<proteinExistence type="predicted"/>
<protein>
    <submittedName>
        <fullName evidence="1">Uncharacterized protein</fullName>
    </submittedName>
</protein>
<evidence type="ECO:0000313" key="1">
    <source>
        <dbReference type="EMBL" id="MBA0750751.1"/>
    </source>
</evidence>
<comment type="caution">
    <text evidence="1">The sequence shown here is derived from an EMBL/GenBank/DDBJ whole genome shotgun (WGS) entry which is preliminary data.</text>
</comment>